<dbReference type="Gene3D" id="3.90.1150.10">
    <property type="entry name" value="Aspartate Aminotransferase, domain 1"/>
    <property type="match status" value="1"/>
</dbReference>
<geneLocation type="plasmid" evidence="6 7">
    <name>unnamed1</name>
</geneLocation>
<dbReference type="Proteomes" id="UP000234752">
    <property type="component" value="Plasmid unnamed1"/>
</dbReference>
<keyword evidence="4" id="KW-0238">DNA-binding</keyword>
<dbReference type="InterPro" id="IPR004839">
    <property type="entry name" value="Aminotransferase_I/II_large"/>
</dbReference>
<dbReference type="AlphaFoldDB" id="A0A2K9NIX9"/>
<dbReference type="InterPro" id="IPR051446">
    <property type="entry name" value="HTH_trans_reg/aminotransferase"/>
</dbReference>
<keyword evidence="6" id="KW-0614">Plasmid</keyword>
<dbReference type="Pfam" id="PF00392">
    <property type="entry name" value="GntR"/>
    <property type="match status" value="1"/>
</dbReference>
<dbReference type="GO" id="GO:0030170">
    <property type="term" value="F:pyridoxal phosphate binding"/>
    <property type="evidence" value="ECO:0007669"/>
    <property type="project" value="InterPro"/>
</dbReference>
<reference evidence="6 7" key="1">
    <citation type="submission" date="2017-12" db="EMBL/GenBank/DDBJ databases">
        <title>Genomes of bacteria within cyanobacterial aggregates.</title>
        <authorList>
            <person name="Cai H."/>
        </authorList>
    </citation>
    <scope>NUCLEOTIDE SEQUENCE [LARGE SCALE GENOMIC DNA]</scope>
    <source>
        <strain evidence="6 7">TH16</strain>
        <plasmid evidence="6 7">unnamed1</plasmid>
    </source>
</reference>
<dbReference type="Gene3D" id="1.10.10.10">
    <property type="entry name" value="Winged helix-like DNA-binding domain superfamily/Winged helix DNA-binding domain"/>
    <property type="match status" value="1"/>
</dbReference>
<dbReference type="SMART" id="SM00345">
    <property type="entry name" value="HTH_GNTR"/>
    <property type="match status" value="1"/>
</dbReference>
<dbReference type="PANTHER" id="PTHR46577:SF1">
    <property type="entry name" value="HTH-TYPE TRANSCRIPTIONAL REGULATORY PROTEIN GABR"/>
    <property type="match status" value="1"/>
</dbReference>
<keyword evidence="2" id="KW-0663">Pyridoxal phosphate</keyword>
<dbReference type="SUPFAM" id="SSF46785">
    <property type="entry name" value="Winged helix' DNA-binding domain"/>
    <property type="match status" value="1"/>
</dbReference>
<dbReference type="InterPro" id="IPR015424">
    <property type="entry name" value="PyrdxlP-dep_Trfase"/>
</dbReference>
<dbReference type="PANTHER" id="PTHR46577">
    <property type="entry name" value="HTH-TYPE TRANSCRIPTIONAL REGULATORY PROTEIN GABR"/>
    <property type="match status" value="1"/>
</dbReference>
<dbReference type="SUPFAM" id="SSF53383">
    <property type="entry name" value="PLP-dependent transferases"/>
    <property type="match status" value="1"/>
</dbReference>
<dbReference type="CDD" id="cd00609">
    <property type="entry name" value="AAT_like"/>
    <property type="match status" value="1"/>
</dbReference>
<dbReference type="InterPro" id="IPR000524">
    <property type="entry name" value="Tscrpt_reg_HTH_GntR"/>
</dbReference>
<protein>
    <submittedName>
        <fullName evidence="6">Uncharacterized protein</fullName>
    </submittedName>
</protein>
<evidence type="ECO:0000256" key="5">
    <source>
        <dbReference type="ARBA" id="ARBA00023163"/>
    </source>
</evidence>
<comment type="similarity">
    <text evidence="1">In the C-terminal section; belongs to the class-I pyridoxal-phosphate-dependent aminotransferase family.</text>
</comment>
<proteinExistence type="inferred from homology"/>
<evidence type="ECO:0000313" key="7">
    <source>
        <dbReference type="Proteomes" id="UP000234752"/>
    </source>
</evidence>
<keyword evidence="7" id="KW-1185">Reference proteome</keyword>
<dbReference type="Gene3D" id="3.40.640.10">
    <property type="entry name" value="Type I PLP-dependent aspartate aminotransferase-like (Major domain)"/>
    <property type="match status" value="1"/>
</dbReference>
<dbReference type="InterPro" id="IPR015421">
    <property type="entry name" value="PyrdxlP-dep_Trfase_major"/>
</dbReference>
<dbReference type="InterPro" id="IPR036390">
    <property type="entry name" value="WH_DNA-bd_sf"/>
</dbReference>
<evidence type="ECO:0000256" key="1">
    <source>
        <dbReference type="ARBA" id="ARBA00005384"/>
    </source>
</evidence>
<evidence type="ECO:0000256" key="2">
    <source>
        <dbReference type="ARBA" id="ARBA00022898"/>
    </source>
</evidence>
<dbReference type="Pfam" id="PF00155">
    <property type="entry name" value="Aminotran_1_2"/>
    <property type="match status" value="1"/>
</dbReference>
<dbReference type="InterPro" id="IPR036388">
    <property type="entry name" value="WH-like_DNA-bd_sf"/>
</dbReference>
<evidence type="ECO:0000313" key="6">
    <source>
        <dbReference type="EMBL" id="AUN33039.1"/>
    </source>
</evidence>
<accession>A0A2K9NIX9</accession>
<dbReference type="GO" id="GO:0003700">
    <property type="term" value="F:DNA-binding transcription factor activity"/>
    <property type="evidence" value="ECO:0007669"/>
    <property type="project" value="InterPro"/>
</dbReference>
<keyword evidence="5" id="KW-0804">Transcription</keyword>
<evidence type="ECO:0000256" key="4">
    <source>
        <dbReference type="ARBA" id="ARBA00023125"/>
    </source>
</evidence>
<keyword evidence="3" id="KW-0805">Transcription regulation</keyword>
<gene>
    <name evidence="6" type="ORF">C0V82_21755</name>
</gene>
<dbReference type="OrthoDB" id="9804020at2"/>
<dbReference type="PROSITE" id="PS50949">
    <property type="entry name" value="HTH_GNTR"/>
    <property type="match status" value="1"/>
</dbReference>
<name>A0A2K9NIX9_9PROT</name>
<organism evidence="6 7">
    <name type="scientific">Niveispirillum cyanobacteriorum</name>
    <dbReference type="NCBI Taxonomy" id="1612173"/>
    <lineage>
        <taxon>Bacteria</taxon>
        <taxon>Pseudomonadati</taxon>
        <taxon>Pseudomonadota</taxon>
        <taxon>Alphaproteobacteria</taxon>
        <taxon>Rhodospirillales</taxon>
        <taxon>Azospirillaceae</taxon>
        <taxon>Niveispirillum</taxon>
    </lineage>
</organism>
<evidence type="ECO:0000256" key="3">
    <source>
        <dbReference type="ARBA" id="ARBA00023015"/>
    </source>
</evidence>
<dbReference type="CDD" id="cd07377">
    <property type="entry name" value="WHTH_GntR"/>
    <property type="match status" value="1"/>
</dbReference>
<dbReference type="GO" id="GO:0003677">
    <property type="term" value="F:DNA binding"/>
    <property type="evidence" value="ECO:0007669"/>
    <property type="project" value="UniProtKB-KW"/>
</dbReference>
<sequence length="458" mass="48514">MADWVPPTLPPGGALYRAIADAIAIDIASGALTPGMRLPPHRKLADALGVDLTTVTRAYADARARGLVEAVVGRGTYVADAVNPQRTKVELDLSMNLPPQPASANLALRLGRAMAGLTRRPDLSSLLNYQPSGGGDGDRRAGAKWLSARIPDLDVGRVLVTGGAQACLSALLTMLGGWGTDVMTDPFTYTGFRMATQLRGLYVTPVQTDSMGIVPEALSAVARSAESKIVYLIPTIHNPTCTTMPLERRQAIVKVARDLNLTLIEDDAYGMLADPGPPPLAALAPERVWHISSLSKCLTPGLRVAYLVAPTGADIPAVRAHLRATAQMAPPLSVAVATGWIEDGTAQEILAAIRQEAEERQAIARRELPIGSMVAHPQGHHAWVTLPPYWTDRAFAEAARKMGAAVIPGAAFAMAPEPPPKYVRVGLGAAPDQQTLTVALRRLAALMRNGPVAEEEVV</sequence>
<dbReference type="KEGG" id="ncb:C0V82_21755"/>
<dbReference type="EMBL" id="CP025613">
    <property type="protein sequence ID" value="AUN33039.1"/>
    <property type="molecule type" value="Genomic_DNA"/>
</dbReference>
<dbReference type="InterPro" id="IPR015422">
    <property type="entry name" value="PyrdxlP-dep_Trfase_small"/>
</dbReference>
<dbReference type="RefSeq" id="WP_102114563.1">
    <property type="nucleotide sequence ID" value="NZ_BMGN01000001.1"/>
</dbReference>